<dbReference type="SUPFAM" id="SSF51445">
    <property type="entry name" value="(Trans)glycosidases"/>
    <property type="match status" value="1"/>
</dbReference>
<dbReference type="AlphaFoldDB" id="A0AAQ4DIF4"/>
<feature type="domain" description="Glycoside hydrolase 35 catalytic" evidence="4">
    <location>
        <begin position="10"/>
        <end position="65"/>
    </location>
</feature>
<evidence type="ECO:0008006" key="9">
    <source>
        <dbReference type="Google" id="ProtNLM"/>
    </source>
</evidence>
<dbReference type="InterPro" id="IPR017853">
    <property type="entry name" value="GH"/>
</dbReference>
<evidence type="ECO:0000259" key="5">
    <source>
        <dbReference type="Pfam" id="PF21317"/>
    </source>
</evidence>
<gene>
    <name evidence="7" type="ORF">V5799_026492</name>
</gene>
<accession>A0AAQ4DIF4</accession>
<dbReference type="InterPro" id="IPR008979">
    <property type="entry name" value="Galactose-bd-like_sf"/>
</dbReference>
<evidence type="ECO:0000313" key="7">
    <source>
        <dbReference type="EMBL" id="KAK8762244.1"/>
    </source>
</evidence>
<evidence type="ECO:0000256" key="2">
    <source>
        <dbReference type="ARBA" id="ARBA00022801"/>
    </source>
</evidence>
<keyword evidence="2" id="KW-0378">Hydrolase</keyword>
<reference evidence="7 8" key="1">
    <citation type="journal article" date="2023" name="Arcadia Sci">
        <title>De novo assembly of a long-read Amblyomma americanum tick genome.</title>
        <authorList>
            <person name="Chou S."/>
            <person name="Poskanzer K.E."/>
            <person name="Rollins M."/>
            <person name="Thuy-Boun P.S."/>
        </authorList>
    </citation>
    <scope>NUCLEOTIDE SEQUENCE [LARGE SCALE GENOMIC DNA]</scope>
    <source>
        <strain evidence="7">F_SG_1</strain>
        <tissue evidence="7">Salivary glands</tissue>
    </source>
</reference>
<evidence type="ECO:0000259" key="4">
    <source>
        <dbReference type="Pfam" id="PF01301"/>
    </source>
</evidence>
<organism evidence="7 8">
    <name type="scientific">Amblyomma americanum</name>
    <name type="common">Lone star tick</name>
    <dbReference type="NCBI Taxonomy" id="6943"/>
    <lineage>
        <taxon>Eukaryota</taxon>
        <taxon>Metazoa</taxon>
        <taxon>Ecdysozoa</taxon>
        <taxon>Arthropoda</taxon>
        <taxon>Chelicerata</taxon>
        <taxon>Arachnida</taxon>
        <taxon>Acari</taxon>
        <taxon>Parasitiformes</taxon>
        <taxon>Ixodida</taxon>
        <taxon>Ixodoidea</taxon>
        <taxon>Ixodidae</taxon>
        <taxon>Amblyomminae</taxon>
        <taxon>Amblyomma</taxon>
    </lineage>
</organism>
<dbReference type="PRINTS" id="PR00742">
    <property type="entry name" value="GLHYDRLASE35"/>
</dbReference>
<dbReference type="Pfam" id="PF21467">
    <property type="entry name" value="BetaGal_gal-bd"/>
    <property type="match status" value="1"/>
</dbReference>
<comment type="caution">
    <text evidence="7">The sequence shown here is derived from an EMBL/GenBank/DDBJ whole genome shotgun (WGS) entry which is preliminary data.</text>
</comment>
<evidence type="ECO:0000259" key="6">
    <source>
        <dbReference type="Pfam" id="PF21467"/>
    </source>
</evidence>
<comment type="similarity">
    <text evidence="1">Belongs to the glycosyl hydrolase 35 family.</text>
</comment>
<keyword evidence="8" id="KW-1185">Reference proteome</keyword>
<dbReference type="GO" id="GO:0005975">
    <property type="term" value="P:carbohydrate metabolic process"/>
    <property type="evidence" value="ECO:0007669"/>
    <property type="project" value="InterPro"/>
</dbReference>
<dbReference type="SUPFAM" id="SSF49785">
    <property type="entry name" value="Galactose-binding domain-like"/>
    <property type="match status" value="1"/>
</dbReference>
<dbReference type="InterPro" id="IPR031330">
    <property type="entry name" value="Gly_Hdrlase_35_cat"/>
</dbReference>
<evidence type="ECO:0000256" key="3">
    <source>
        <dbReference type="ARBA" id="ARBA00023295"/>
    </source>
</evidence>
<sequence length="354" mass="40181">MRSKYVQFSHCRYMFHGGTNFGFKTGANLENGFRPQPTSYDYDAPINEAGDATPKLKAIRDVIAEFFPDRAKIPIPAPKQKMALGRLTLKRMFGLKEMRQLMRNLSVKSPYPLTFERVGHTFRGIVSRTDGVFEVFIEAKAQQTLSILVENQGRINYGDFIADPKGIVKNVTLDERTLTDWKMMPLDLSKGNWLRDPGALEKIHRQGGRSVHVHNDGLSVYATTFALPESQTAHDSFLRLSHWTKGVAFLNGFNLGRYWTPAGPQKTLYVPGVLFKQKDNILLIMELEVTRSAPSGFTRPPPDRDLAVRRIERTISKVVEVIDSWIILHDSEVDFDRKNLAASHPLSEQMLTTF</sequence>
<feature type="domain" description="Beta-galactosidase galactose-binding" evidence="6">
    <location>
        <begin position="219"/>
        <end position="280"/>
    </location>
</feature>
<dbReference type="GO" id="GO:0004553">
    <property type="term" value="F:hydrolase activity, hydrolyzing O-glycosyl compounds"/>
    <property type="evidence" value="ECO:0007669"/>
    <property type="project" value="InterPro"/>
</dbReference>
<evidence type="ECO:0000256" key="1">
    <source>
        <dbReference type="ARBA" id="ARBA00009809"/>
    </source>
</evidence>
<dbReference type="EMBL" id="JARKHS020030316">
    <property type="protein sequence ID" value="KAK8762244.1"/>
    <property type="molecule type" value="Genomic_DNA"/>
</dbReference>
<name>A0AAQ4DIF4_AMBAM</name>
<protein>
    <recommendedName>
        <fullName evidence="9">Beta-galactosidase</fullName>
    </recommendedName>
</protein>
<dbReference type="PANTHER" id="PTHR23421">
    <property type="entry name" value="BETA-GALACTOSIDASE RELATED"/>
    <property type="match status" value="1"/>
</dbReference>
<keyword evidence="3" id="KW-0326">Glycosidase</keyword>
<proteinExistence type="inferred from homology"/>
<dbReference type="InterPro" id="IPR048912">
    <property type="entry name" value="BetaGal1-like_ABD1"/>
</dbReference>
<dbReference type="Pfam" id="PF01301">
    <property type="entry name" value="Glyco_hydro_35"/>
    <property type="match status" value="1"/>
</dbReference>
<dbReference type="InterPro" id="IPR048913">
    <property type="entry name" value="BetaGal_gal-bd"/>
</dbReference>
<dbReference type="Gene3D" id="2.60.120.260">
    <property type="entry name" value="Galactose-binding domain-like"/>
    <property type="match status" value="3"/>
</dbReference>
<dbReference type="Proteomes" id="UP001321473">
    <property type="component" value="Unassembled WGS sequence"/>
</dbReference>
<feature type="domain" description="Beta-galactosidase 1-like first all-beta" evidence="5">
    <location>
        <begin position="118"/>
        <end position="187"/>
    </location>
</feature>
<evidence type="ECO:0000313" key="8">
    <source>
        <dbReference type="Proteomes" id="UP001321473"/>
    </source>
</evidence>
<dbReference type="InterPro" id="IPR001944">
    <property type="entry name" value="Glycoside_Hdrlase_35"/>
</dbReference>
<dbReference type="Pfam" id="PF21317">
    <property type="entry name" value="BetaGal_ABD_1"/>
    <property type="match status" value="1"/>
</dbReference>